<dbReference type="AlphaFoldDB" id="A0A9P5CRC1"/>
<keyword evidence="3" id="KW-1185">Reference proteome</keyword>
<gene>
    <name evidence="2" type="ORF">M406DRAFT_328222</name>
</gene>
<feature type="chain" id="PRO_5040504411" description="Lysine-specific metallo-endopeptidase domain-containing protein" evidence="1">
    <location>
        <begin position="22"/>
        <end position="290"/>
    </location>
</feature>
<dbReference type="InterPro" id="IPR024079">
    <property type="entry name" value="MetalloPept_cat_dom_sf"/>
</dbReference>
<dbReference type="Proteomes" id="UP000803844">
    <property type="component" value="Unassembled WGS sequence"/>
</dbReference>
<dbReference type="OrthoDB" id="5357726at2759"/>
<sequence>MRIKQLAAQFALLTCLAGVNATPATEGSSSVVPDYVLIETKQMVEVMLQNGSYREDNVVDRSTLKKRADTHYIRFDKNDPTDRKHIQQLEQGKKDAIHLAAWMANKWDNAVGSGIYGHYFPTADKDKVVKVYQNIYGGSVNTGSVNLLWVFWYTVAEVSGQEQIQKFAIAHACPQAYELPEIKDVSCEELDEEVGGEMMVLGSVLLHEYTHFKLIGEPAIGQHITDVKDKNDKAIGYGALATRKLTDAQKTINADNYHWLALEYYWTTTCGKTFEEPTENICAPGSCVIQ</sequence>
<dbReference type="Gene3D" id="3.40.390.10">
    <property type="entry name" value="Collagenase (Catalytic Domain)"/>
    <property type="match status" value="1"/>
</dbReference>
<dbReference type="GO" id="GO:0008237">
    <property type="term" value="F:metallopeptidase activity"/>
    <property type="evidence" value="ECO:0007669"/>
    <property type="project" value="InterPro"/>
</dbReference>
<name>A0A9P5CRC1_CRYP1</name>
<evidence type="ECO:0000313" key="2">
    <source>
        <dbReference type="EMBL" id="KAF3767121.1"/>
    </source>
</evidence>
<protein>
    <recommendedName>
        <fullName evidence="4">Lysine-specific metallo-endopeptidase domain-containing protein</fullName>
    </recommendedName>
</protein>
<reference evidence="2" key="1">
    <citation type="journal article" date="2020" name="Phytopathology">
        <title>Genome sequence of the chestnut blight fungus Cryphonectria parasitica EP155: A fundamental resource for an archetypical invasive plant pathogen.</title>
        <authorList>
            <person name="Crouch J.A."/>
            <person name="Dawe A."/>
            <person name="Aerts A."/>
            <person name="Barry K."/>
            <person name="Churchill A.C.L."/>
            <person name="Grimwood J."/>
            <person name="Hillman B."/>
            <person name="Milgroom M.G."/>
            <person name="Pangilinan J."/>
            <person name="Smith M."/>
            <person name="Salamov A."/>
            <person name="Schmutz J."/>
            <person name="Yadav J."/>
            <person name="Grigoriev I.V."/>
            <person name="Nuss D."/>
        </authorList>
    </citation>
    <scope>NUCLEOTIDE SEQUENCE</scope>
    <source>
        <strain evidence="2">EP155</strain>
    </source>
</reference>
<proteinExistence type="predicted"/>
<accession>A0A9P5CRC1</accession>
<comment type="caution">
    <text evidence="2">The sequence shown here is derived from an EMBL/GenBank/DDBJ whole genome shotgun (WGS) entry which is preliminary data.</text>
</comment>
<dbReference type="RefSeq" id="XP_040778082.1">
    <property type="nucleotide sequence ID" value="XM_040920300.1"/>
</dbReference>
<dbReference type="SUPFAM" id="SSF55486">
    <property type="entry name" value="Metalloproteases ('zincins'), catalytic domain"/>
    <property type="match status" value="1"/>
</dbReference>
<dbReference type="GeneID" id="63837429"/>
<feature type="signal peptide" evidence="1">
    <location>
        <begin position="1"/>
        <end position="21"/>
    </location>
</feature>
<organism evidence="2 3">
    <name type="scientific">Cryphonectria parasitica (strain ATCC 38755 / EP155)</name>
    <dbReference type="NCBI Taxonomy" id="660469"/>
    <lineage>
        <taxon>Eukaryota</taxon>
        <taxon>Fungi</taxon>
        <taxon>Dikarya</taxon>
        <taxon>Ascomycota</taxon>
        <taxon>Pezizomycotina</taxon>
        <taxon>Sordariomycetes</taxon>
        <taxon>Sordariomycetidae</taxon>
        <taxon>Diaporthales</taxon>
        <taxon>Cryphonectriaceae</taxon>
        <taxon>Cryphonectria-Endothia species complex</taxon>
        <taxon>Cryphonectria</taxon>
    </lineage>
</organism>
<evidence type="ECO:0000256" key="1">
    <source>
        <dbReference type="SAM" id="SignalP"/>
    </source>
</evidence>
<dbReference type="EMBL" id="MU032346">
    <property type="protein sequence ID" value="KAF3767121.1"/>
    <property type="molecule type" value="Genomic_DNA"/>
</dbReference>
<keyword evidence="1" id="KW-0732">Signal</keyword>
<evidence type="ECO:0008006" key="4">
    <source>
        <dbReference type="Google" id="ProtNLM"/>
    </source>
</evidence>
<evidence type="ECO:0000313" key="3">
    <source>
        <dbReference type="Proteomes" id="UP000803844"/>
    </source>
</evidence>